<gene>
    <name evidence="3" type="ORF">F2Q69_00059946</name>
</gene>
<feature type="region of interest" description="Disordered" evidence="2">
    <location>
        <begin position="1"/>
        <end position="47"/>
    </location>
</feature>
<name>A0A8S9RM76_BRACR</name>
<dbReference type="AlphaFoldDB" id="A0A8S9RM76"/>
<evidence type="ECO:0000256" key="1">
    <source>
        <dbReference type="SAM" id="Coils"/>
    </source>
</evidence>
<dbReference type="EMBL" id="QGKX02000095">
    <property type="protein sequence ID" value="KAF3574388.1"/>
    <property type="molecule type" value="Genomic_DNA"/>
</dbReference>
<protein>
    <submittedName>
        <fullName evidence="3">Uncharacterized protein</fullName>
    </submittedName>
</protein>
<feature type="compositionally biased region" description="Basic and acidic residues" evidence="2">
    <location>
        <begin position="404"/>
        <end position="416"/>
    </location>
</feature>
<organism evidence="3 4">
    <name type="scientific">Brassica cretica</name>
    <name type="common">Mustard</name>
    <dbReference type="NCBI Taxonomy" id="69181"/>
    <lineage>
        <taxon>Eukaryota</taxon>
        <taxon>Viridiplantae</taxon>
        <taxon>Streptophyta</taxon>
        <taxon>Embryophyta</taxon>
        <taxon>Tracheophyta</taxon>
        <taxon>Spermatophyta</taxon>
        <taxon>Magnoliopsida</taxon>
        <taxon>eudicotyledons</taxon>
        <taxon>Gunneridae</taxon>
        <taxon>Pentapetalae</taxon>
        <taxon>rosids</taxon>
        <taxon>malvids</taxon>
        <taxon>Brassicales</taxon>
        <taxon>Brassicaceae</taxon>
        <taxon>Brassiceae</taxon>
        <taxon>Brassica</taxon>
    </lineage>
</organism>
<feature type="region of interest" description="Disordered" evidence="2">
    <location>
        <begin position="898"/>
        <end position="917"/>
    </location>
</feature>
<feature type="region of interest" description="Disordered" evidence="2">
    <location>
        <begin position="385"/>
        <end position="450"/>
    </location>
</feature>
<reference evidence="3" key="1">
    <citation type="submission" date="2019-12" db="EMBL/GenBank/DDBJ databases">
        <title>Genome sequencing and annotation of Brassica cretica.</title>
        <authorList>
            <person name="Studholme D.J."/>
            <person name="Sarris P."/>
        </authorList>
    </citation>
    <scope>NUCLEOTIDE SEQUENCE</scope>
    <source>
        <strain evidence="3">PFS-109/04</strain>
        <tissue evidence="3">Leaf</tissue>
    </source>
</reference>
<feature type="compositionally biased region" description="Polar residues" evidence="2">
    <location>
        <begin position="437"/>
        <end position="450"/>
    </location>
</feature>
<comment type="caution">
    <text evidence="3">The sequence shown here is derived from an EMBL/GenBank/DDBJ whole genome shotgun (WGS) entry which is preliminary data.</text>
</comment>
<evidence type="ECO:0000313" key="4">
    <source>
        <dbReference type="Proteomes" id="UP000712600"/>
    </source>
</evidence>
<accession>A0A8S9RM76</accession>
<feature type="region of interest" description="Disordered" evidence="2">
    <location>
        <begin position="155"/>
        <end position="182"/>
    </location>
</feature>
<evidence type="ECO:0000313" key="3">
    <source>
        <dbReference type="EMBL" id="KAF3574388.1"/>
    </source>
</evidence>
<feature type="coiled-coil region" evidence="1">
    <location>
        <begin position="502"/>
        <end position="536"/>
    </location>
</feature>
<dbReference type="Proteomes" id="UP000712600">
    <property type="component" value="Unassembled WGS sequence"/>
</dbReference>
<keyword evidence="1" id="KW-0175">Coiled coil</keyword>
<evidence type="ECO:0000256" key="2">
    <source>
        <dbReference type="SAM" id="MobiDB-lite"/>
    </source>
</evidence>
<proteinExistence type="predicted"/>
<sequence length="1042" mass="115552">MPISTRNNKETPLMFSSDPANLERSIRKTPISSSDTRSPPPTEATLPSTNIFHLTSINTSFQTLIDSEPQDIVATLVLVRDENGDLHDRRAICVMQQSQPHLPSPIHINIDRQTDPAIHRQRETTTNRQPPAPIDRRAPLTFRVQFPKIYIARINSLRPQPKPSTNPPETTNTHSEDAPKLMQVDKASMGRTLRKRKEKVAKHLKRGANEKETDSFLKRVLRISLEKPFEEAYFTHRLWMFFRETKETEEDIRRMFHYARDKMKNMITLKKRSDPRKFAIPCLVKPSKESFTFVDCSQRNSGGMVRDLEVQIGNALVPLDFHVLDIKPNWNSSLLLGRAFLSTGRSSMQHANQPVVLRSLLSCTFWVSPLSGAHLCGSIFGREDDQAGTGTPHRASPGNMSGSKGEEALAEHKRALEVMSAKKAAPKKTAPKSRASGSTPRVSPTSSNDPATVLANLNTMVFPLTPVILPEGDSLASIQLIKGDLLQAMSQLFHLGERMDEHASLKADLAELTFQLHEEKNNVLAKEKEIKALKLKVRNQDEAGAMTVNGAIVVARWELMKEWLNHHTDSWDLEGALKKYKMFRFQNGTFVDDLLSCEIAVCVLQNRRLRSWDSEEQIIDLHEDLGIIGDGGAWAPLGSLNCVWHLEVFYLGPGTEIGPGGDVGIWKFSSQIRRSWLEPGGFCGCYLTLRSHKSAWLFLRSRDHIGTLVHQDPEAFEAMLEPGGLDPEIVIWNPKEPKGSSLDPEIFDWNPEAIGEPGGSSLDFIRRTRNRLGNLRTILPVPVWISHSAARKLATIEFLCCILLLQEVTNMLKGCWCGCCDPSARLTLLSTSGEAGYRLLPVFHNTFSMSIYHVFPYVGSCSPHLDDLIGSFPPWGSGFLPLIPGPCPQVRVPASGSRIPAPGLGPASDHGSLSPSLGPSSVVQAKLIPAITTIQMTSYALCSTPTTPHTGPGHDLQFTDRDTPCSSKHIEAPCSLQHIDYSTICSGHAPPRTDGSYHLRSHVPGSNLESLLNRIKISGYSTSINLASPRCHQCVQAHNSIG</sequence>